<evidence type="ECO:0000256" key="1">
    <source>
        <dbReference type="ARBA" id="ARBA00004162"/>
    </source>
</evidence>
<feature type="domain" description="Phage shock protein PspC N-terminal" evidence="7">
    <location>
        <begin position="12"/>
        <end position="68"/>
    </location>
</feature>
<feature type="transmembrane region" description="Helical" evidence="6">
    <location>
        <begin position="264"/>
        <end position="282"/>
    </location>
</feature>
<dbReference type="STRING" id="909613.UO65_0323"/>
<keyword evidence="2" id="KW-1003">Cell membrane</keyword>
<keyword evidence="3 6" id="KW-0812">Transmembrane</keyword>
<dbReference type="InterPro" id="IPR052027">
    <property type="entry name" value="PspC"/>
</dbReference>
<dbReference type="AlphaFoldDB" id="W7JEE5"/>
<evidence type="ECO:0000256" key="6">
    <source>
        <dbReference type="SAM" id="Phobius"/>
    </source>
</evidence>
<comment type="subcellular location">
    <subcellularLocation>
        <location evidence="1">Cell membrane</location>
        <topology evidence="1">Single-pass membrane protein</topology>
    </subcellularLocation>
</comment>
<dbReference type="EMBL" id="AYXG01000013">
    <property type="protein sequence ID" value="EWC64344.1"/>
    <property type="molecule type" value="Genomic_DNA"/>
</dbReference>
<protein>
    <recommendedName>
        <fullName evidence="7">Phage shock protein PspC N-terminal domain-containing protein</fullName>
    </recommendedName>
</protein>
<evidence type="ECO:0000256" key="5">
    <source>
        <dbReference type="ARBA" id="ARBA00023136"/>
    </source>
</evidence>
<name>W7JEE5_9PSEU</name>
<dbReference type="PANTHER" id="PTHR33885">
    <property type="entry name" value="PHAGE SHOCK PROTEIN C"/>
    <property type="match status" value="1"/>
</dbReference>
<evidence type="ECO:0000313" key="8">
    <source>
        <dbReference type="EMBL" id="EWC64344.1"/>
    </source>
</evidence>
<dbReference type="InterPro" id="IPR007168">
    <property type="entry name" value="Phageshock_PspC_N"/>
</dbReference>
<dbReference type="GO" id="GO:0005886">
    <property type="term" value="C:plasma membrane"/>
    <property type="evidence" value="ECO:0007669"/>
    <property type="project" value="UniProtKB-SubCell"/>
</dbReference>
<evidence type="ECO:0000259" key="7">
    <source>
        <dbReference type="Pfam" id="PF04024"/>
    </source>
</evidence>
<accession>W7JEE5</accession>
<proteinExistence type="predicted"/>
<dbReference type="Proteomes" id="UP000019277">
    <property type="component" value="Unassembled WGS sequence"/>
</dbReference>
<evidence type="ECO:0000256" key="2">
    <source>
        <dbReference type="ARBA" id="ARBA00022475"/>
    </source>
</evidence>
<sequence>MEDTLKDFWATRPRRPRRGRKVAGVAAAIGERYRIDPVIARVGFVVAAVFGGAGVVLYLLGWLFFPEEGDETSPAESLLGKGRSSTSQHVTIGLCIALIPAFSWFIDNDATTYIGIAVVAGMLFLLHRNRSHLGTVPTARPEQTTESSESHQVFGATAARQTADEPAQPTGPPAWDPLGAAPFAWDLPEPSPAAPEQRLPVRRERRSKAGVITLAVVVLAAGVAAAIGPSDAGWFNLRHVVGLLLAVLGLGMVFSSFTRGGRGLIGLALPLAGVGIALTVFFPQGIRADGIGEINAKPTTLEQVQAEYRRNIGSLDVDLTALPATGSVTTEVHADVGSVVVRVPEDADVAVRCSAGVGTVTCLGATMDGTSPNVDKTDFGADGEGGLKIDLVAGVNGPGDVEVRRG</sequence>
<dbReference type="eggNOG" id="COG1983">
    <property type="taxonomic scope" value="Bacteria"/>
</dbReference>
<keyword evidence="5 6" id="KW-0472">Membrane</keyword>
<keyword evidence="4 6" id="KW-1133">Transmembrane helix</keyword>
<feature type="transmembrane region" description="Helical" evidence="6">
    <location>
        <begin position="42"/>
        <end position="65"/>
    </location>
</feature>
<evidence type="ECO:0000256" key="4">
    <source>
        <dbReference type="ARBA" id="ARBA00022989"/>
    </source>
</evidence>
<organism evidence="8 9">
    <name type="scientific">Actinokineospora spheciospongiae</name>
    <dbReference type="NCBI Taxonomy" id="909613"/>
    <lineage>
        <taxon>Bacteria</taxon>
        <taxon>Bacillati</taxon>
        <taxon>Actinomycetota</taxon>
        <taxon>Actinomycetes</taxon>
        <taxon>Pseudonocardiales</taxon>
        <taxon>Pseudonocardiaceae</taxon>
        <taxon>Actinokineospora</taxon>
    </lineage>
</organism>
<keyword evidence="9" id="KW-1185">Reference proteome</keyword>
<feature type="transmembrane region" description="Helical" evidence="6">
    <location>
        <begin position="239"/>
        <end position="257"/>
    </location>
</feature>
<dbReference type="PANTHER" id="PTHR33885:SF3">
    <property type="entry name" value="PHAGE SHOCK PROTEIN C"/>
    <property type="match status" value="1"/>
</dbReference>
<feature type="transmembrane region" description="Helical" evidence="6">
    <location>
        <begin position="110"/>
        <end position="126"/>
    </location>
</feature>
<reference evidence="8 9" key="1">
    <citation type="journal article" date="2014" name="Genome Announc.">
        <title>Draft Genome Sequence of the Antitrypanosomally Active Sponge-Associated Bacterium Actinokineospora sp. Strain EG49.</title>
        <authorList>
            <person name="Harjes J."/>
            <person name="Ryu T."/>
            <person name="Abdelmohsen U.R."/>
            <person name="Moitinho-Silva L."/>
            <person name="Horn H."/>
            <person name="Ravasi T."/>
            <person name="Hentschel U."/>
        </authorList>
    </citation>
    <scope>NUCLEOTIDE SEQUENCE [LARGE SCALE GENOMIC DNA]</scope>
    <source>
        <strain evidence="8 9">EG49</strain>
    </source>
</reference>
<feature type="transmembrane region" description="Helical" evidence="6">
    <location>
        <begin position="209"/>
        <end position="227"/>
    </location>
</feature>
<evidence type="ECO:0000313" key="9">
    <source>
        <dbReference type="Proteomes" id="UP000019277"/>
    </source>
</evidence>
<evidence type="ECO:0000256" key="3">
    <source>
        <dbReference type="ARBA" id="ARBA00022692"/>
    </source>
</evidence>
<comment type="caution">
    <text evidence="8">The sequence shown here is derived from an EMBL/GenBank/DDBJ whole genome shotgun (WGS) entry which is preliminary data.</text>
</comment>
<gene>
    <name evidence="8" type="ORF">UO65_0323</name>
</gene>
<dbReference type="Pfam" id="PF04024">
    <property type="entry name" value="PspC"/>
    <property type="match status" value="1"/>
</dbReference>
<dbReference type="PATRIC" id="fig|909613.9.peg.334"/>